<dbReference type="AlphaFoldDB" id="A0A811UK00"/>
<feature type="region of interest" description="Disordered" evidence="1">
    <location>
        <begin position="1"/>
        <end position="55"/>
    </location>
</feature>
<proteinExistence type="predicted"/>
<feature type="compositionally biased region" description="Basic and acidic residues" evidence="1">
    <location>
        <begin position="120"/>
        <end position="153"/>
    </location>
</feature>
<feature type="compositionally biased region" description="Polar residues" evidence="1">
    <location>
        <begin position="1"/>
        <end position="10"/>
    </location>
</feature>
<organism evidence="2 3">
    <name type="scientific">Ceratitis capitata</name>
    <name type="common">Mediterranean fruit fly</name>
    <name type="synonym">Tephritis capitata</name>
    <dbReference type="NCBI Taxonomy" id="7213"/>
    <lineage>
        <taxon>Eukaryota</taxon>
        <taxon>Metazoa</taxon>
        <taxon>Ecdysozoa</taxon>
        <taxon>Arthropoda</taxon>
        <taxon>Hexapoda</taxon>
        <taxon>Insecta</taxon>
        <taxon>Pterygota</taxon>
        <taxon>Neoptera</taxon>
        <taxon>Endopterygota</taxon>
        <taxon>Diptera</taxon>
        <taxon>Brachycera</taxon>
        <taxon>Muscomorpha</taxon>
        <taxon>Tephritoidea</taxon>
        <taxon>Tephritidae</taxon>
        <taxon>Ceratitis</taxon>
        <taxon>Ceratitis</taxon>
    </lineage>
</organism>
<comment type="caution">
    <text evidence="2">The sequence shown here is derived from an EMBL/GenBank/DDBJ whole genome shotgun (WGS) entry which is preliminary data.</text>
</comment>
<protein>
    <submittedName>
        <fullName evidence="2">(Mediterranean fruit fly) hypothetical protein</fullName>
    </submittedName>
</protein>
<evidence type="ECO:0000313" key="3">
    <source>
        <dbReference type="Proteomes" id="UP000606786"/>
    </source>
</evidence>
<sequence>MSCKKQQTDVTEAEAAAQQKGATEEGGNGNDTIPRHRRLRHKKTQQKNNAKWASAESIHNKLKRSPDMRMKRSLEKILLCCTERPVLSVRWLIFGCSHCMHADLKTKMWLAQHQKQPPRKRVEMKSEKKIWTKRSERAEGGSADAEDRVAEHESDAEMMLCTIDVVTQRA</sequence>
<dbReference type="Proteomes" id="UP000606786">
    <property type="component" value="Unassembled WGS sequence"/>
</dbReference>
<keyword evidence="3" id="KW-1185">Reference proteome</keyword>
<gene>
    <name evidence="2" type="ORF">CCAP1982_LOCUS8054</name>
</gene>
<name>A0A811UK00_CERCA</name>
<evidence type="ECO:0000313" key="2">
    <source>
        <dbReference type="EMBL" id="CAD6999532.1"/>
    </source>
</evidence>
<reference evidence="2" key="1">
    <citation type="submission" date="2020-11" db="EMBL/GenBank/DDBJ databases">
        <authorList>
            <person name="Whitehead M."/>
        </authorList>
    </citation>
    <scope>NUCLEOTIDE SEQUENCE</scope>
    <source>
        <strain evidence="2">EGII</strain>
    </source>
</reference>
<accession>A0A811UK00</accession>
<dbReference type="EMBL" id="CAJHJT010000012">
    <property type="protein sequence ID" value="CAD6999532.1"/>
    <property type="molecule type" value="Genomic_DNA"/>
</dbReference>
<feature type="region of interest" description="Disordered" evidence="1">
    <location>
        <begin position="115"/>
        <end position="153"/>
    </location>
</feature>
<feature type="compositionally biased region" description="Basic residues" evidence="1">
    <location>
        <begin position="35"/>
        <end position="45"/>
    </location>
</feature>
<evidence type="ECO:0000256" key="1">
    <source>
        <dbReference type="SAM" id="MobiDB-lite"/>
    </source>
</evidence>